<evidence type="ECO:0000313" key="2">
    <source>
        <dbReference type="Proteomes" id="UP000198407"/>
    </source>
</evidence>
<protein>
    <submittedName>
        <fullName evidence="1">CRISPR-associated protein, Csy2 family</fullName>
    </submittedName>
</protein>
<proteinExistence type="predicted"/>
<name>A0A239CXX2_9PSED</name>
<dbReference type="InterPro" id="IPR013398">
    <property type="entry name" value="CRISPR-assoc_prot_Csy2"/>
</dbReference>
<dbReference type="RefSeq" id="WP_042120856.1">
    <property type="nucleotide sequence ID" value="NZ_FZOL01000005.1"/>
</dbReference>
<evidence type="ECO:0000313" key="1">
    <source>
        <dbReference type="EMBL" id="SNS25096.1"/>
    </source>
</evidence>
<dbReference type="EMBL" id="FZOL01000005">
    <property type="protein sequence ID" value="SNS25096.1"/>
    <property type="molecule type" value="Genomic_DNA"/>
</dbReference>
<dbReference type="Pfam" id="PF09614">
    <property type="entry name" value="Cas_Csy2"/>
    <property type="match status" value="1"/>
</dbReference>
<gene>
    <name evidence="1" type="ORF">SAMN05444352_105126</name>
</gene>
<dbReference type="CDD" id="cd09736">
    <property type="entry name" value="Csy2_I-F"/>
    <property type="match status" value="1"/>
</dbReference>
<dbReference type="Proteomes" id="UP000198407">
    <property type="component" value="Unassembled WGS sequence"/>
</dbReference>
<dbReference type="NCBIfam" id="TIGR02565">
    <property type="entry name" value="cas_Csy2"/>
    <property type="match status" value="1"/>
</dbReference>
<reference evidence="2" key="1">
    <citation type="submission" date="2017-06" db="EMBL/GenBank/DDBJ databases">
        <authorList>
            <person name="Varghese N."/>
            <person name="Submissions S."/>
        </authorList>
    </citation>
    <scope>NUCLEOTIDE SEQUENCE [LARGE SCALE GENOMIC DNA]</scope>
    <source>
        <strain evidence="2">DSM 22348</strain>
    </source>
</reference>
<organism evidence="1 2">
    <name type="scientific">Pseudomonas japonica</name>
    <dbReference type="NCBI Taxonomy" id="256466"/>
    <lineage>
        <taxon>Bacteria</taxon>
        <taxon>Pseudomonadati</taxon>
        <taxon>Pseudomonadota</taxon>
        <taxon>Gammaproteobacteria</taxon>
        <taxon>Pseudomonadales</taxon>
        <taxon>Pseudomonadaceae</taxon>
        <taxon>Pseudomonas</taxon>
    </lineage>
</organism>
<sequence length="327" mass="36666">MNELPGFDHLLIVPRIRIQNANAISSPLTHGFPSITAFVGLMWALERKVRGTDIDLQFNAVAVVVHNHQEQVTDSGFVKSFRLTRNPNDKDGKPAAIVEEGRIHLELSLIFAVQGPALQNGDKVGLAHQIADQLTQMRVAGGTVTPSTRTRQAPYLLALTGSGEDSREVFRSTMWDLLPGFVLVDRHDLLQQRHDELLASSPQASPLDAWLSLSRINWRAPEIDPEDESADQEKFWVNDRQSLGWVVPIPVGYGALSELQSPGSVSSARDQTTPFRLVESLFSIGQWISPHRLQAVEHLLWYADSDSERGLYRCRNHYQPETDYDFD</sequence>
<dbReference type="OrthoDB" id="1550641at2"/>
<accession>A0A239CXX2</accession>
<dbReference type="STRING" id="1215104.GCA_000730585_05450"/>
<dbReference type="AlphaFoldDB" id="A0A239CXX2"/>
<keyword evidence="2" id="KW-1185">Reference proteome</keyword>